<evidence type="ECO:0000313" key="6">
    <source>
        <dbReference type="Proteomes" id="UP001205105"/>
    </source>
</evidence>
<feature type="compositionally biased region" description="Low complexity" evidence="2">
    <location>
        <begin position="81"/>
        <end position="96"/>
    </location>
</feature>
<dbReference type="AlphaFoldDB" id="A0AAD5GXD1"/>
<organism evidence="5 6">
    <name type="scientific">Chlorella ohadii</name>
    <dbReference type="NCBI Taxonomy" id="2649997"/>
    <lineage>
        <taxon>Eukaryota</taxon>
        <taxon>Viridiplantae</taxon>
        <taxon>Chlorophyta</taxon>
        <taxon>core chlorophytes</taxon>
        <taxon>Trebouxiophyceae</taxon>
        <taxon>Chlorellales</taxon>
        <taxon>Chlorellaceae</taxon>
        <taxon>Chlorella clade</taxon>
        <taxon>Chlorella</taxon>
    </lineage>
</organism>
<gene>
    <name evidence="5" type="ORF">COHA_010246</name>
</gene>
<keyword evidence="1 3" id="KW-0732">Signal</keyword>
<dbReference type="CDD" id="cd22271">
    <property type="entry name" value="DPBB_EXP_N-like"/>
    <property type="match status" value="1"/>
</dbReference>
<dbReference type="InterPro" id="IPR051477">
    <property type="entry name" value="Expansin_CellWall"/>
</dbReference>
<feature type="region of interest" description="Disordered" evidence="2">
    <location>
        <begin position="67"/>
        <end position="99"/>
    </location>
</feature>
<dbReference type="Proteomes" id="UP001205105">
    <property type="component" value="Unassembled WGS sequence"/>
</dbReference>
<feature type="chain" id="PRO_5042099959" description="Expansin-like EG45 domain-containing protein" evidence="3">
    <location>
        <begin position="28"/>
        <end position="328"/>
    </location>
</feature>
<dbReference type="InterPro" id="IPR036908">
    <property type="entry name" value="RlpA-like_sf"/>
</dbReference>
<evidence type="ECO:0000313" key="5">
    <source>
        <dbReference type="EMBL" id="KAI7835849.1"/>
    </source>
</evidence>
<reference evidence="5" key="1">
    <citation type="submission" date="2020-11" db="EMBL/GenBank/DDBJ databases">
        <title>Chlorella ohadii genome sequencing and assembly.</title>
        <authorList>
            <person name="Murik O."/>
            <person name="Treves H."/>
            <person name="Kedem I."/>
            <person name="Shotland Y."/>
            <person name="Kaplan A."/>
        </authorList>
    </citation>
    <scope>NUCLEOTIDE SEQUENCE</scope>
    <source>
        <strain evidence="5">1</strain>
    </source>
</reference>
<dbReference type="EMBL" id="JADXDR010000220">
    <property type="protein sequence ID" value="KAI7835849.1"/>
    <property type="molecule type" value="Genomic_DNA"/>
</dbReference>
<dbReference type="InterPro" id="IPR007112">
    <property type="entry name" value="Expansin/allergen_DPBB_dom"/>
</dbReference>
<dbReference type="SUPFAM" id="SSF50685">
    <property type="entry name" value="Barwin-like endoglucanases"/>
    <property type="match status" value="1"/>
</dbReference>
<evidence type="ECO:0000256" key="2">
    <source>
        <dbReference type="SAM" id="MobiDB-lite"/>
    </source>
</evidence>
<evidence type="ECO:0000259" key="4">
    <source>
        <dbReference type="PROSITE" id="PS50842"/>
    </source>
</evidence>
<name>A0AAD5GXD1_9CHLO</name>
<feature type="domain" description="Expansin-like EG45" evidence="4">
    <location>
        <begin position="131"/>
        <end position="233"/>
    </location>
</feature>
<dbReference type="PANTHER" id="PTHR31836:SF21">
    <property type="entry name" value="EXPANSIN-LIKE PROTEIN 7"/>
    <property type="match status" value="1"/>
</dbReference>
<protein>
    <recommendedName>
        <fullName evidence="4">Expansin-like EG45 domain-containing protein</fullName>
    </recommendedName>
</protein>
<sequence length="328" mass="34386">MGARIVSLAAAAALLACLLAATQPAAAQQARSRQEGSDAPFVADAGQVADLEASGFLTPQDAKEAAAFDFGDGSDGNATEASDSQADGSDGSNGSATKGGSIASGVNRLKNAGTAISAYEPEPIAASGAVGLACGFGWVDPNFQGAYIGVGSSAFSKGFSCGRCVKIQCDDTFCSEPGKSVVAQVVDLCGDCYDYDIAMAIPAWQNLTGKHVHYWKDPSNNPNVEISWDYVDCAPFINGTIKMLIKPGGNAYFQAFNFANSIVPITAVQLNGDRLRHSTNHFWEWNPGKAINPKGPFQLALLGSNKQVLRVTFKELRSQDLKVQFKAG</sequence>
<dbReference type="Gene3D" id="2.40.40.10">
    <property type="entry name" value="RlpA-like domain"/>
    <property type="match status" value="1"/>
</dbReference>
<evidence type="ECO:0000256" key="3">
    <source>
        <dbReference type="SAM" id="SignalP"/>
    </source>
</evidence>
<evidence type="ECO:0000256" key="1">
    <source>
        <dbReference type="ARBA" id="ARBA00022729"/>
    </source>
</evidence>
<comment type="caution">
    <text evidence="5">The sequence shown here is derived from an EMBL/GenBank/DDBJ whole genome shotgun (WGS) entry which is preliminary data.</text>
</comment>
<feature type="signal peptide" evidence="3">
    <location>
        <begin position="1"/>
        <end position="27"/>
    </location>
</feature>
<keyword evidence="6" id="KW-1185">Reference proteome</keyword>
<dbReference type="PANTHER" id="PTHR31836">
    <property type="match status" value="1"/>
</dbReference>
<accession>A0AAD5GXD1</accession>
<dbReference type="PROSITE" id="PS51257">
    <property type="entry name" value="PROKAR_LIPOPROTEIN"/>
    <property type="match status" value="1"/>
</dbReference>
<proteinExistence type="predicted"/>
<dbReference type="PROSITE" id="PS50842">
    <property type="entry name" value="EXPANSIN_EG45"/>
    <property type="match status" value="1"/>
</dbReference>